<protein>
    <recommendedName>
        <fullName evidence="4">G-protein coupled receptors family 1 profile domain-containing protein</fullName>
    </recommendedName>
</protein>
<dbReference type="OrthoDB" id="5871746at2759"/>
<dbReference type="EMBL" id="KN716261">
    <property type="protein sequence ID" value="KJH48616.1"/>
    <property type="molecule type" value="Genomic_DNA"/>
</dbReference>
<keyword evidence="3" id="KW-1185">Reference proteome</keyword>
<name>A0A0D8Y1Z0_DICVI</name>
<dbReference type="InterPro" id="IPR053071">
    <property type="entry name" value="GPCR1-related_rcpt"/>
</dbReference>
<reference evidence="2 3" key="1">
    <citation type="submission" date="2013-11" db="EMBL/GenBank/DDBJ databases">
        <title>Draft genome of the bovine lungworm Dictyocaulus viviparus.</title>
        <authorList>
            <person name="Mitreva M."/>
        </authorList>
    </citation>
    <scope>NUCLEOTIDE SEQUENCE [LARGE SCALE GENOMIC DNA]</scope>
    <source>
        <strain evidence="2 3">HannoverDv2000</strain>
    </source>
</reference>
<organism evidence="2 3">
    <name type="scientific">Dictyocaulus viviparus</name>
    <name type="common">Bovine lungworm</name>
    <dbReference type="NCBI Taxonomy" id="29172"/>
    <lineage>
        <taxon>Eukaryota</taxon>
        <taxon>Metazoa</taxon>
        <taxon>Ecdysozoa</taxon>
        <taxon>Nematoda</taxon>
        <taxon>Chromadorea</taxon>
        <taxon>Rhabditida</taxon>
        <taxon>Rhabditina</taxon>
        <taxon>Rhabditomorpha</taxon>
        <taxon>Strongyloidea</taxon>
        <taxon>Metastrongylidae</taxon>
        <taxon>Dictyocaulus</taxon>
    </lineage>
</organism>
<dbReference type="STRING" id="29172.A0A0D8Y1Z0"/>
<dbReference type="AlphaFoldDB" id="A0A0D8Y1Z0"/>
<accession>A0A0D8Y1Z0</accession>
<evidence type="ECO:0008006" key="4">
    <source>
        <dbReference type="Google" id="ProtNLM"/>
    </source>
</evidence>
<feature type="transmembrane region" description="Helical" evidence="1">
    <location>
        <begin position="24"/>
        <end position="48"/>
    </location>
</feature>
<evidence type="ECO:0000313" key="3">
    <source>
        <dbReference type="Proteomes" id="UP000053766"/>
    </source>
</evidence>
<evidence type="ECO:0000313" key="2">
    <source>
        <dbReference type="EMBL" id="KJH48616.1"/>
    </source>
</evidence>
<keyword evidence="1" id="KW-1133">Transmembrane helix</keyword>
<keyword evidence="1" id="KW-0812">Transmembrane</keyword>
<dbReference type="Gene3D" id="1.20.1070.10">
    <property type="entry name" value="Rhodopsin 7-helix transmembrane proteins"/>
    <property type="match status" value="1"/>
</dbReference>
<reference evidence="3" key="2">
    <citation type="journal article" date="2016" name="Sci. Rep.">
        <title>Dictyocaulus viviparus genome, variome and transcriptome elucidate lungworm biology and support future intervention.</title>
        <authorList>
            <person name="McNulty S.N."/>
            <person name="Strube C."/>
            <person name="Rosa B.A."/>
            <person name="Martin J.C."/>
            <person name="Tyagi R."/>
            <person name="Choi Y.J."/>
            <person name="Wang Q."/>
            <person name="Hallsworth Pepin K."/>
            <person name="Zhang X."/>
            <person name="Ozersky P."/>
            <person name="Wilson R.K."/>
            <person name="Sternberg P.W."/>
            <person name="Gasser R.B."/>
            <person name="Mitreva M."/>
        </authorList>
    </citation>
    <scope>NUCLEOTIDE SEQUENCE [LARGE SCALE GENOMIC DNA]</scope>
    <source>
        <strain evidence="3">HannoverDv2000</strain>
    </source>
</reference>
<feature type="transmembrane region" description="Helical" evidence="1">
    <location>
        <begin position="60"/>
        <end position="80"/>
    </location>
</feature>
<proteinExistence type="predicted"/>
<dbReference type="PANTHER" id="PTHR47023:SF3">
    <property type="entry name" value="G-PROTEIN COUPLED RECEPTORS FAMILY 1 PROFILE DOMAIN-CONTAINING PROTEIN"/>
    <property type="match status" value="1"/>
</dbReference>
<dbReference type="PANTHER" id="PTHR47023">
    <property type="entry name" value="SEX PEPTIDE RECEPTOR"/>
    <property type="match status" value="1"/>
</dbReference>
<evidence type="ECO:0000256" key="1">
    <source>
        <dbReference type="SAM" id="Phobius"/>
    </source>
</evidence>
<sequence length="81" mass="9125">MKVFEKDLDIDIIDMQENEPNMKIIYGFLLPILSLVVLVSNGVVILVMNEQKTKRATVETLLWMAVSALLMAASPLPFTIF</sequence>
<keyword evidence="1" id="KW-0472">Membrane</keyword>
<dbReference type="Proteomes" id="UP000053766">
    <property type="component" value="Unassembled WGS sequence"/>
</dbReference>
<gene>
    <name evidence="2" type="ORF">DICVIV_05243</name>
</gene>